<protein>
    <submittedName>
        <fullName evidence="5">Acyl-CoA dehydrogenase</fullName>
    </submittedName>
</protein>
<evidence type="ECO:0000259" key="4">
    <source>
        <dbReference type="Pfam" id="PF00441"/>
    </source>
</evidence>
<dbReference type="EMBL" id="CP008949">
    <property type="protein sequence ID" value="AII10918.1"/>
    <property type="molecule type" value="Genomic_DNA"/>
</dbReference>
<dbReference type="PANTHER" id="PTHR43884:SF20">
    <property type="entry name" value="ACYL-COA DEHYDROGENASE FADE28"/>
    <property type="match status" value="1"/>
</dbReference>
<keyword evidence="5" id="KW-0614">Plasmid</keyword>
<dbReference type="InterPro" id="IPR009075">
    <property type="entry name" value="AcylCo_DH/oxidase_C"/>
</dbReference>
<accession>A0A076EZR5</accession>
<evidence type="ECO:0000313" key="5">
    <source>
        <dbReference type="EMBL" id="AII10918.1"/>
    </source>
</evidence>
<dbReference type="SUPFAM" id="SSF47203">
    <property type="entry name" value="Acyl-CoA dehydrogenase C-terminal domain-like"/>
    <property type="match status" value="1"/>
</dbReference>
<dbReference type="RefSeq" id="WP_128643317.1">
    <property type="nucleotide sequence ID" value="NZ_CP008949.1"/>
</dbReference>
<keyword evidence="2" id="KW-0274">FAD</keyword>
<evidence type="ECO:0000256" key="2">
    <source>
        <dbReference type="ARBA" id="ARBA00022827"/>
    </source>
</evidence>
<evidence type="ECO:0000313" key="6">
    <source>
        <dbReference type="Proteomes" id="UP000028488"/>
    </source>
</evidence>
<proteinExistence type="predicted"/>
<dbReference type="InterPro" id="IPR036250">
    <property type="entry name" value="AcylCo_DH-like_C"/>
</dbReference>
<dbReference type="Proteomes" id="UP000028488">
    <property type="component" value="Plasmid pPDG2"/>
</dbReference>
<geneLocation type="plasmid" evidence="5 6">
    <name>pPDG2</name>
</geneLocation>
<keyword evidence="1" id="KW-0285">Flavoprotein</keyword>
<dbReference type="GO" id="GO:0003995">
    <property type="term" value="F:acyl-CoA dehydrogenase activity"/>
    <property type="evidence" value="ECO:0007669"/>
    <property type="project" value="TreeGrafter"/>
</dbReference>
<keyword evidence="3" id="KW-0560">Oxidoreductase</keyword>
<evidence type="ECO:0000256" key="1">
    <source>
        <dbReference type="ARBA" id="ARBA00022630"/>
    </source>
</evidence>
<dbReference type="PANTHER" id="PTHR43884">
    <property type="entry name" value="ACYL-COA DEHYDROGENASE"/>
    <property type="match status" value="1"/>
</dbReference>
<evidence type="ECO:0000256" key="3">
    <source>
        <dbReference type="ARBA" id="ARBA00023002"/>
    </source>
</evidence>
<dbReference type="Pfam" id="PF00441">
    <property type="entry name" value="Acyl-CoA_dh_1"/>
    <property type="match status" value="1"/>
</dbReference>
<organism evidence="5 6">
    <name type="scientific">Rhodococcus opacus</name>
    <name type="common">Nocardia opaca</name>
    <dbReference type="NCBI Taxonomy" id="37919"/>
    <lineage>
        <taxon>Bacteria</taxon>
        <taxon>Bacillati</taxon>
        <taxon>Actinomycetota</taxon>
        <taxon>Actinomycetes</taxon>
        <taxon>Mycobacteriales</taxon>
        <taxon>Nocardiaceae</taxon>
        <taxon>Rhodococcus</taxon>
    </lineage>
</organism>
<gene>
    <name evidence="5" type="ORF">EP51_43070</name>
</gene>
<dbReference type="AlphaFoldDB" id="A0A076EZR5"/>
<dbReference type="Gene3D" id="1.20.140.10">
    <property type="entry name" value="Butyryl-CoA Dehydrogenase, subunit A, domain 3"/>
    <property type="match status" value="1"/>
</dbReference>
<sequence length="333" mass="35349">MDADDRKLFRESLRKALSKADPKGWHAVISDFGWHELLTDDPEAAVSILLDLQGTLLPHSSIIDDVALSATGVREWSRGGESLVRVVYPPMGRLEPASTAAVTSEGQATVTLAGMVSIDDRAADKLLVPAWIDDDLVIVLVDVSSPSEAVILSPVAIDPDSGWSRIAGSATGEVAARGEAATNLAQGITAAAQRALAHELSALGSAMLALTVDHVSSRSQFGHQLGSFQAVKHGLADTRVWQECAELAAAAAWEDPEIEASLLAKSLSGRFFRSAAENCQQYLGGMGFTWEHPFRGLLRRGLILEQLVGTTHAVYTHLGATLKTGAMPTLAQL</sequence>
<feature type="domain" description="Acyl-CoA dehydrogenase/oxidase C-terminal" evidence="4">
    <location>
        <begin position="200"/>
        <end position="311"/>
    </location>
</feature>
<name>A0A076EZR5_RHOOP</name>
<reference evidence="5 6" key="1">
    <citation type="submission" date="2014-07" db="EMBL/GenBank/DDBJ databases">
        <title>Genome Sequence of Rhodococcus opacus Strain R7, a Biodegrader of Mono- and Polycyclic Aromatic Hydrocarbons.</title>
        <authorList>
            <person name="Di Gennaro P."/>
            <person name="Zampolli J."/>
            <person name="Presti I."/>
            <person name="Cappelletti M."/>
            <person name="D'Ursi P."/>
            <person name="Orro A."/>
            <person name="Mezzelani A."/>
            <person name="Milanesi L."/>
        </authorList>
    </citation>
    <scope>NUCLEOTIDE SEQUENCE [LARGE SCALE GENOMIC DNA]</scope>
    <source>
        <strain evidence="5 6">R7</strain>
        <plasmid evidence="5">pPDG2</plasmid>
    </source>
</reference>